<dbReference type="AlphaFoldDB" id="A0A1B7NJD3"/>
<accession>A0A1B7NJD3</accession>
<sequence length="41" mass="4978">MSFQLSDFIINEIVHLLKNDYKLSQITEFLECYLVTFDEYN</sequence>
<evidence type="ECO:0000313" key="1">
    <source>
        <dbReference type="EMBL" id="OAX76898.1"/>
    </source>
</evidence>
<dbReference type="Proteomes" id="UP000091918">
    <property type="component" value="Unassembled WGS sequence"/>
</dbReference>
<dbReference type="EMBL" id="LGUA01004129">
    <property type="protein sequence ID" value="OAX76898.1"/>
    <property type="molecule type" value="Genomic_DNA"/>
</dbReference>
<proteinExistence type="predicted"/>
<name>A0A1B7NJD3_9EURO</name>
<comment type="caution">
    <text evidence="1">The sequence shown here is derived from an EMBL/GenBank/DDBJ whole genome shotgun (WGS) entry which is preliminary data.</text>
</comment>
<dbReference type="OrthoDB" id="2730708at2759"/>
<evidence type="ECO:0000313" key="2">
    <source>
        <dbReference type="Proteomes" id="UP000091918"/>
    </source>
</evidence>
<protein>
    <submittedName>
        <fullName evidence="1">Uncharacterized protein</fullName>
    </submittedName>
</protein>
<reference evidence="1 2" key="1">
    <citation type="submission" date="2015-07" db="EMBL/GenBank/DDBJ databases">
        <title>Emmonsia species relationships and genome sequence.</title>
        <authorList>
            <person name="Cuomo C.A."/>
            <person name="Schwartz I.S."/>
            <person name="Kenyon C."/>
            <person name="de Hoog G.S."/>
            <person name="Govender N.P."/>
            <person name="Botha A."/>
            <person name="Moreno L."/>
            <person name="de Vries M."/>
            <person name="Munoz J.F."/>
            <person name="Stielow J.B."/>
        </authorList>
    </citation>
    <scope>NUCLEOTIDE SEQUENCE [LARGE SCALE GENOMIC DNA]</scope>
    <source>
        <strain evidence="1 2">CBS 136260</strain>
    </source>
</reference>
<organism evidence="1 2">
    <name type="scientific">Emergomyces africanus</name>
    <dbReference type="NCBI Taxonomy" id="1955775"/>
    <lineage>
        <taxon>Eukaryota</taxon>
        <taxon>Fungi</taxon>
        <taxon>Dikarya</taxon>
        <taxon>Ascomycota</taxon>
        <taxon>Pezizomycotina</taxon>
        <taxon>Eurotiomycetes</taxon>
        <taxon>Eurotiomycetidae</taxon>
        <taxon>Onygenales</taxon>
        <taxon>Ajellomycetaceae</taxon>
        <taxon>Emergomyces</taxon>
    </lineage>
</organism>
<gene>
    <name evidence="1" type="ORF">ACJ72_08809</name>
</gene>
<keyword evidence="2" id="KW-1185">Reference proteome</keyword>